<evidence type="ECO:0000313" key="15">
    <source>
        <dbReference type="Proteomes" id="UP000761264"/>
    </source>
</evidence>
<feature type="binding site" evidence="10">
    <location>
        <begin position="18"/>
        <end position="20"/>
    </location>
    <ligand>
        <name>UDP-N-acetyl-alpha-D-glucosamine</name>
        <dbReference type="ChEBI" id="CHEBI:57705"/>
    </ligand>
</feature>
<evidence type="ECO:0000313" key="14">
    <source>
        <dbReference type="EMBL" id="NIA68625.1"/>
    </source>
</evidence>
<dbReference type="RefSeq" id="WP_167223403.1">
    <property type="nucleotide sequence ID" value="NZ_JAAQPH010000005.1"/>
</dbReference>
<comment type="pathway">
    <text evidence="10">Cell wall biogenesis; peptidoglycan biosynthesis.</text>
</comment>
<comment type="catalytic activity">
    <reaction evidence="10">
        <text>di-trans,octa-cis-undecaprenyl diphospho-N-acetyl-alpha-D-muramoyl-L-alanyl-D-glutamyl-meso-2,6-diaminopimeloyl-D-alanyl-D-alanine + UDP-N-acetyl-alpha-D-glucosamine = di-trans,octa-cis-undecaprenyl diphospho-[N-acetyl-alpha-D-glucosaminyl-(1-&gt;4)]-N-acetyl-alpha-D-muramoyl-L-alanyl-D-glutamyl-meso-2,6-diaminopimeloyl-D-alanyl-D-alanine + UDP + H(+)</text>
        <dbReference type="Rhea" id="RHEA:31227"/>
        <dbReference type="ChEBI" id="CHEBI:15378"/>
        <dbReference type="ChEBI" id="CHEBI:57705"/>
        <dbReference type="ChEBI" id="CHEBI:58223"/>
        <dbReference type="ChEBI" id="CHEBI:61387"/>
        <dbReference type="ChEBI" id="CHEBI:61388"/>
        <dbReference type="EC" id="2.4.1.227"/>
    </reaction>
</comment>
<dbReference type="PANTHER" id="PTHR21015">
    <property type="entry name" value="UDP-N-ACETYLGLUCOSAMINE--N-ACETYLMURAMYL-(PENTAPEPTIDE) PYROPHOSPHORYL-UNDECAPRENOL N-ACETYLGLUCOSAMINE TRANSFERASE 1"/>
    <property type="match status" value="1"/>
</dbReference>
<keyword evidence="4 10" id="KW-0808">Transferase</keyword>
<dbReference type="SUPFAM" id="SSF53756">
    <property type="entry name" value="UDP-Glycosyltransferase/glycogen phosphorylase"/>
    <property type="match status" value="1"/>
</dbReference>
<keyword evidence="6 10" id="KW-0573">Peptidoglycan synthesis</keyword>
<evidence type="ECO:0000256" key="9">
    <source>
        <dbReference type="ARBA" id="ARBA00023316"/>
    </source>
</evidence>
<proteinExistence type="inferred from homology"/>
<evidence type="ECO:0000256" key="7">
    <source>
        <dbReference type="ARBA" id="ARBA00023136"/>
    </source>
</evidence>
<dbReference type="GO" id="GO:0050511">
    <property type="term" value="F:undecaprenyldiphospho-muramoylpentapeptide beta-N-acetylglucosaminyltransferase activity"/>
    <property type="evidence" value="ECO:0007669"/>
    <property type="project" value="UniProtKB-UniRule"/>
</dbReference>
<evidence type="ECO:0000256" key="8">
    <source>
        <dbReference type="ARBA" id="ARBA00023306"/>
    </source>
</evidence>
<dbReference type="GO" id="GO:0071555">
    <property type="term" value="P:cell wall organization"/>
    <property type="evidence" value="ECO:0007669"/>
    <property type="project" value="UniProtKB-KW"/>
</dbReference>
<evidence type="ECO:0000256" key="11">
    <source>
        <dbReference type="SAM" id="MobiDB-lite"/>
    </source>
</evidence>
<keyword evidence="1 10" id="KW-1003">Cell membrane</keyword>
<dbReference type="NCBIfam" id="TIGR01133">
    <property type="entry name" value="murG"/>
    <property type="match status" value="1"/>
</dbReference>
<comment type="subcellular location">
    <subcellularLocation>
        <location evidence="10">Cell membrane</location>
        <topology evidence="10">Peripheral membrane protein</topology>
        <orientation evidence="10">Cytoplasmic side</orientation>
    </subcellularLocation>
</comment>
<name>A0A967C541_9PROT</name>
<dbReference type="CDD" id="cd03785">
    <property type="entry name" value="GT28_MurG"/>
    <property type="match status" value="1"/>
</dbReference>
<keyword evidence="15" id="KW-1185">Reference proteome</keyword>
<dbReference type="GO" id="GO:0051301">
    <property type="term" value="P:cell division"/>
    <property type="evidence" value="ECO:0007669"/>
    <property type="project" value="UniProtKB-KW"/>
</dbReference>
<dbReference type="Proteomes" id="UP000761264">
    <property type="component" value="Unassembled WGS sequence"/>
</dbReference>
<accession>A0A967C541</accession>
<evidence type="ECO:0000256" key="4">
    <source>
        <dbReference type="ARBA" id="ARBA00022679"/>
    </source>
</evidence>
<dbReference type="GO" id="GO:0008360">
    <property type="term" value="P:regulation of cell shape"/>
    <property type="evidence" value="ECO:0007669"/>
    <property type="project" value="UniProtKB-KW"/>
</dbReference>
<evidence type="ECO:0000256" key="2">
    <source>
        <dbReference type="ARBA" id="ARBA00022618"/>
    </source>
</evidence>
<protein>
    <recommendedName>
        <fullName evidence="10">UDP-N-acetylglucosamine--N-acetylmuramyl-(pentapeptide) pyrophosphoryl-undecaprenol N-acetylglucosamine transferase</fullName>
        <ecNumber evidence="10">2.4.1.227</ecNumber>
    </recommendedName>
    <alternativeName>
        <fullName evidence="10">Undecaprenyl-PP-MurNAc-pentapeptide-UDPGlcNAc GlcNAc transferase</fullName>
    </alternativeName>
</protein>
<gene>
    <name evidence="10 14" type="primary">murG</name>
    <name evidence="14" type="ORF">HBA54_08480</name>
</gene>
<dbReference type="Pfam" id="PF03033">
    <property type="entry name" value="Glyco_transf_28"/>
    <property type="match status" value="1"/>
</dbReference>
<dbReference type="InterPro" id="IPR006009">
    <property type="entry name" value="GlcNAc_MurG"/>
</dbReference>
<dbReference type="Pfam" id="PF04101">
    <property type="entry name" value="Glyco_tran_28_C"/>
    <property type="match status" value="1"/>
</dbReference>
<dbReference type="PANTHER" id="PTHR21015:SF22">
    <property type="entry name" value="GLYCOSYLTRANSFERASE"/>
    <property type="match status" value="1"/>
</dbReference>
<dbReference type="GO" id="GO:0009252">
    <property type="term" value="P:peptidoglycan biosynthetic process"/>
    <property type="evidence" value="ECO:0007669"/>
    <property type="project" value="UniProtKB-UniRule"/>
</dbReference>
<keyword evidence="5 10" id="KW-0133">Cell shape</keyword>
<dbReference type="EMBL" id="JAAQPH010000005">
    <property type="protein sequence ID" value="NIA68625.1"/>
    <property type="molecule type" value="Genomic_DNA"/>
</dbReference>
<dbReference type="Gene3D" id="3.40.50.2000">
    <property type="entry name" value="Glycogen Phosphorylase B"/>
    <property type="match status" value="2"/>
</dbReference>
<feature type="binding site" evidence="10">
    <location>
        <position position="129"/>
    </location>
    <ligand>
        <name>UDP-N-acetyl-alpha-D-glucosamine</name>
        <dbReference type="ChEBI" id="CHEBI:57705"/>
    </ligand>
</feature>
<keyword evidence="2 10" id="KW-0132">Cell division</keyword>
<organism evidence="14 15">
    <name type="scientific">Pelagibius litoralis</name>
    <dbReference type="NCBI Taxonomy" id="374515"/>
    <lineage>
        <taxon>Bacteria</taxon>
        <taxon>Pseudomonadati</taxon>
        <taxon>Pseudomonadota</taxon>
        <taxon>Alphaproteobacteria</taxon>
        <taxon>Rhodospirillales</taxon>
        <taxon>Rhodovibrionaceae</taxon>
        <taxon>Pelagibius</taxon>
    </lineage>
</organism>
<dbReference type="EC" id="2.4.1.227" evidence="10"/>
<evidence type="ECO:0000256" key="6">
    <source>
        <dbReference type="ARBA" id="ARBA00022984"/>
    </source>
</evidence>
<evidence type="ECO:0000259" key="12">
    <source>
        <dbReference type="Pfam" id="PF03033"/>
    </source>
</evidence>
<reference evidence="14" key="1">
    <citation type="submission" date="2020-03" db="EMBL/GenBank/DDBJ databases">
        <title>Genome of Pelagibius litoralis DSM 21314T.</title>
        <authorList>
            <person name="Wang G."/>
        </authorList>
    </citation>
    <scope>NUCLEOTIDE SEQUENCE</scope>
    <source>
        <strain evidence="14">DSM 21314</strain>
    </source>
</reference>
<feature type="domain" description="Glycosyltransferase family 28 N-terminal" evidence="12">
    <location>
        <begin position="11"/>
        <end position="143"/>
    </location>
</feature>
<evidence type="ECO:0000256" key="10">
    <source>
        <dbReference type="HAMAP-Rule" id="MF_00033"/>
    </source>
</evidence>
<evidence type="ECO:0000256" key="5">
    <source>
        <dbReference type="ARBA" id="ARBA00022960"/>
    </source>
</evidence>
<feature type="region of interest" description="Disordered" evidence="11">
    <location>
        <begin position="372"/>
        <end position="393"/>
    </location>
</feature>
<keyword evidence="9 10" id="KW-0961">Cell wall biogenesis/degradation</keyword>
<dbReference type="GO" id="GO:0005975">
    <property type="term" value="P:carbohydrate metabolic process"/>
    <property type="evidence" value="ECO:0007669"/>
    <property type="project" value="InterPro"/>
</dbReference>
<comment type="caution">
    <text evidence="10">Lacks conserved residue(s) required for the propagation of feature annotation.</text>
</comment>
<comment type="caution">
    <text evidence="14">The sequence shown here is derived from an EMBL/GenBank/DDBJ whole genome shotgun (WGS) entry which is preliminary data.</text>
</comment>
<comment type="similarity">
    <text evidence="10">Belongs to the glycosyltransferase 28 family. MurG subfamily.</text>
</comment>
<dbReference type="HAMAP" id="MF_00033">
    <property type="entry name" value="MurG"/>
    <property type="match status" value="1"/>
</dbReference>
<dbReference type="InterPro" id="IPR004276">
    <property type="entry name" value="GlycoTrans_28_N"/>
</dbReference>
<evidence type="ECO:0000256" key="3">
    <source>
        <dbReference type="ARBA" id="ARBA00022676"/>
    </source>
</evidence>
<feature type="binding site" evidence="10">
    <location>
        <position position="172"/>
    </location>
    <ligand>
        <name>UDP-N-acetyl-alpha-D-glucosamine</name>
        <dbReference type="ChEBI" id="CHEBI:57705"/>
    </ligand>
</feature>
<keyword evidence="8 10" id="KW-0131">Cell cycle</keyword>
<comment type="function">
    <text evidence="10">Cell wall formation. Catalyzes the transfer of a GlcNAc subunit on undecaprenyl-pyrophosphoryl-MurNAc-pentapeptide (lipid intermediate I) to form undecaprenyl-pyrophosphoryl-MurNAc-(pentapeptide)GlcNAc (lipid intermediate II).</text>
</comment>
<keyword evidence="7 10" id="KW-0472">Membrane</keyword>
<dbReference type="GO" id="GO:0005886">
    <property type="term" value="C:plasma membrane"/>
    <property type="evidence" value="ECO:0007669"/>
    <property type="project" value="UniProtKB-SubCell"/>
</dbReference>
<evidence type="ECO:0000256" key="1">
    <source>
        <dbReference type="ARBA" id="ARBA00022475"/>
    </source>
</evidence>
<evidence type="ECO:0000259" key="13">
    <source>
        <dbReference type="Pfam" id="PF04101"/>
    </source>
</evidence>
<feature type="binding site" evidence="10">
    <location>
        <position position="200"/>
    </location>
    <ligand>
        <name>UDP-N-acetyl-alpha-D-glucosamine</name>
        <dbReference type="ChEBI" id="CHEBI:57705"/>
    </ligand>
</feature>
<keyword evidence="3 10" id="KW-0328">Glycosyltransferase</keyword>
<sequence length="393" mass="40087">MTVATTLPAKVALAAGGTGGHMFPAQALARELLSRGIAVMLITDKRGGGFGPDLPQVETYRIPAGAMAGAGIGKKLRSAAQLALGYLRARSHLKRGGAEVAVGFGGYPSVPTILAAAHRGLRVVLHEQNSVLGRANRLLAPRAGIIATSFDRVEGIAAGDRNKIRVTGNPVRPAVAAIGTRPYAVPGEGDALRLLVVGGSQGAAVFNDVVPAAIAQLPEELRSRLRVHQQVPGQAGDTVAEVYRGCGVAHDLAPFFDDVPARLAAAHLVISRAGASTVAELAAAGRPAVMVPYPLATDDHQTGNAQALVEVGGGWLMPQSDLDAESLCKRLTSLLSTPALLARAASCAHAAAHLNAASDLADLICGIGHGNGDRLQPGSDNGPGTDNNKEAAA</sequence>
<feature type="binding site" evidence="10">
    <location>
        <position position="301"/>
    </location>
    <ligand>
        <name>UDP-N-acetyl-alpha-D-glucosamine</name>
        <dbReference type="ChEBI" id="CHEBI:57705"/>
    </ligand>
</feature>
<feature type="domain" description="Glycosyl transferase family 28 C-terminal" evidence="13">
    <location>
        <begin position="194"/>
        <end position="355"/>
    </location>
</feature>
<dbReference type="InterPro" id="IPR007235">
    <property type="entry name" value="Glyco_trans_28_C"/>
</dbReference>
<dbReference type="AlphaFoldDB" id="A0A967C541"/>